<keyword evidence="3" id="KW-1185">Reference proteome</keyword>
<keyword evidence="1" id="KW-1133">Transmembrane helix</keyword>
<gene>
    <name evidence="2" type="ORF">GBAR_LOCUS100</name>
</gene>
<reference evidence="2" key="1">
    <citation type="submission" date="2023-03" db="EMBL/GenBank/DDBJ databases">
        <authorList>
            <person name="Steffen K."/>
            <person name="Cardenas P."/>
        </authorList>
    </citation>
    <scope>NUCLEOTIDE SEQUENCE</scope>
</reference>
<dbReference type="AlphaFoldDB" id="A0AA35QS48"/>
<feature type="transmembrane region" description="Helical" evidence="1">
    <location>
        <begin position="60"/>
        <end position="79"/>
    </location>
</feature>
<feature type="transmembrane region" description="Helical" evidence="1">
    <location>
        <begin position="86"/>
        <end position="109"/>
    </location>
</feature>
<dbReference type="EMBL" id="CASHTH010000015">
    <property type="protein sequence ID" value="CAI7989018.1"/>
    <property type="molecule type" value="Genomic_DNA"/>
</dbReference>
<proteinExistence type="predicted"/>
<accession>A0AA35QS48</accession>
<keyword evidence="1" id="KW-0812">Transmembrane</keyword>
<evidence type="ECO:0000313" key="3">
    <source>
        <dbReference type="Proteomes" id="UP001174909"/>
    </source>
</evidence>
<protein>
    <submittedName>
        <fullName evidence="2">Uncharacterized protein</fullName>
    </submittedName>
</protein>
<feature type="transmembrane region" description="Helical" evidence="1">
    <location>
        <begin position="138"/>
        <end position="166"/>
    </location>
</feature>
<evidence type="ECO:0000256" key="1">
    <source>
        <dbReference type="SAM" id="Phobius"/>
    </source>
</evidence>
<name>A0AA35QS48_GEOBA</name>
<dbReference type="Proteomes" id="UP001174909">
    <property type="component" value="Unassembled WGS sequence"/>
</dbReference>
<evidence type="ECO:0000313" key="2">
    <source>
        <dbReference type="EMBL" id="CAI7989018.1"/>
    </source>
</evidence>
<comment type="caution">
    <text evidence="2">The sequence shown here is derived from an EMBL/GenBank/DDBJ whole genome shotgun (WGS) entry which is preliminary data.</text>
</comment>
<organism evidence="2 3">
    <name type="scientific">Geodia barretti</name>
    <name type="common">Barrett's horny sponge</name>
    <dbReference type="NCBI Taxonomy" id="519541"/>
    <lineage>
        <taxon>Eukaryota</taxon>
        <taxon>Metazoa</taxon>
        <taxon>Porifera</taxon>
        <taxon>Demospongiae</taxon>
        <taxon>Heteroscleromorpha</taxon>
        <taxon>Tetractinellida</taxon>
        <taxon>Astrophorina</taxon>
        <taxon>Geodiidae</taxon>
        <taxon>Geodia</taxon>
    </lineage>
</organism>
<keyword evidence="1" id="KW-0472">Membrane</keyword>
<sequence length="185" mass="21178">MAGICRGFGGFNNGDNYYNEIRRDHRYKLEDGVKLNLGFSESANETIEKNFPAQRADADYFAFWCYTISCPVALVTLVLHLFLHNLYIFGVIGHILLGLCLVSGGGVFWGDARLLFSEDDNLQEQYSFPENWRSDTYYGLWLVVEWVGVFACMLALMFYAALLPFYTSSCKKGRQNEEGREIKEI</sequence>